<keyword evidence="2" id="KW-1185">Reference proteome</keyword>
<evidence type="ECO:0008006" key="3">
    <source>
        <dbReference type="Google" id="ProtNLM"/>
    </source>
</evidence>
<gene>
    <name evidence="1" type="ORF">CSR02_00030</name>
</gene>
<reference evidence="1 2" key="1">
    <citation type="submission" date="2017-10" db="EMBL/GenBank/DDBJ databases">
        <title>Genomic analysis of the genus Acetobacter.</title>
        <authorList>
            <person name="Kim K.H."/>
            <person name="Chun B.H."/>
            <person name="Son A.R."/>
            <person name="Jeon C.O."/>
        </authorList>
    </citation>
    <scope>NUCLEOTIDE SEQUENCE [LARGE SCALE GENOMIC DNA]</scope>
    <source>
        <strain evidence="1 2">LHT 2458</strain>
    </source>
</reference>
<accession>A0A2G4RG90</accession>
<comment type="caution">
    <text evidence="1">The sequence shown here is derived from an EMBL/GenBank/DDBJ whole genome shotgun (WGS) entry which is preliminary data.</text>
</comment>
<dbReference type="AlphaFoldDB" id="A0A2G4RG90"/>
<organism evidence="1 2">
    <name type="scientific">Acetobacter pomorum</name>
    <dbReference type="NCBI Taxonomy" id="65959"/>
    <lineage>
        <taxon>Bacteria</taxon>
        <taxon>Pseudomonadati</taxon>
        <taxon>Pseudomonadota</taxon>
        <taxon>Alphaproteobacteria</taxon>
        <taxon>Acetobacterales</taxon>
        <taxon>Acetobacteraceae</taxon>
        <taxon>Acetobacter</taxon>
    </lineage>
</organism>
<dbReference type="RefSeq" id="WP_099539948.1">
    <property type="nucleotide sequence ID" value="NZ_PEBQ01000001.1"/>
</dbReference>
<protein>
    <recommendedName>
        <fullName evidence="3">Mor transcription activator domain-containing protein</fullName>
    </recommendedName>
</protein>
<proteinExistence type="predicted"/>
<dbReference type="OrthoDB" id="7860387at2"/>
<evidence type="ECO:0000313" key="2">
    <source>
        <dbReference type="Proteomes" id="UP000228751"/>
    </source>
</evidence>
<evidence type="ECO:0000313" key="1">
    <source>
        <dbReference type="EMBL" id="PHY95568.1"/>
    </source>
</evidence>
<dbReference type="Proteomes" id="UP000228751">
    <property type="component" value="Unassembled WGS sequence"/>
</dbReference>
<dbReference type="EMBL" id="PEBQ01000001">
    <property type="protein sequence ID" value="PHY95568.1"/>
    <property type="molecule type" value="Genomic_DNA"/>
</dbReference>
<sequence>MSCKKTFSLRYLQKIMPEDILVSFLENFGGTQIYIPKTLGIVDSPAKKCPLNAVPSLQHKQDLRETWGGMDVQVPSCKPFLAAYYLKQGLHARVISRKLGMTIRGVLNIARTARMEGAI</sequence>
<name>A0A2G4RG90_9PROT</name>